<proteinExistence type="inferred from homology"/>
<name>A0ABY5UGD9_9HYPH</name>
<organism evidence="3 4">
    <name type="scientific">Brucella pseudintermedia</name>
    <dbReference type="NCBI Taxonomy" id="370111"/>
    <lineage>
        <taxon>Bacteria</taxon>
        <taxon>Pseudomonadati</taxon>
        <taxon>Pseudomonadota</taxon>
        <taxon>Alphaproteobacteria</taxon>
        <taxon>Hyphomicrobiales</taxon>
        <taxon>Brucellaceae</taxon>
        <taxon>Brucella/Ochrobactrum group</taxon>
        <taxon>Brucella</taxon>
    </lineage>
</organism>
<keyword evidence="2" id="KW-0472">Membrane</keyword>
<comment type="subcellular location">
    <subcellularLocation>
        <location evidence="2">Cell membrane</location>
        <topology evidence="2">Lipid-anchor</topology>
    </subcellularLocation>
</comment>
<evidence type="ECO:0000313" key="4">
    <source>
        <dbReference type="Proteomes" id="UP001058739"/>
    </source>
</evidence>
<dbReference type="Gene3D" id="1.20.1600.10">
    <property type="entry name" value="Outer membrane efflux proteins (OEP)"/>
    <property type="match status" value="1"/>
</dbReference>
<accession>A0ABY5UGD9</accession>
<sequence length="490" mass="52168">MTTSFVRLTVLGSILPLLAACVTVGPDYQKPNVLTPAWWNSKADKRAPELADWWKNLKDPVLDQLIADGIAGSPDVATAKAKVRQARANYTSAGGALYPQLDGSGSYTRSDSGNTLASNQSAMGFKTQWELDLFGGNKRGVEAAYYNVESANEQSRAALVTLIGDIATNYANLRGAQAEIAIAQRNAASQRQTVALTRSQLEAGNISQVDLLSAETQAATTEAQIPGLRISYAQYLNQLSVLTGRSSSALAGVLDKSRPIPAIPGKVSAGLPADLLLSRPDVRAAERDYASSTASVGQKQAQLYPSVSLTGNINTGGANFGDLGKLSTISWAFGPSLSVPIFQGGRLSADVDAARDQSFIAYRKVILTALSEVENASVSLNQNRLRVGQLQKIVSNSRKINELTLEQYRAGTKSFVDVLTAQRDLLSAETNLNQARTDLVLNYVALQKALGGGWNGLIDVAKPEVIDGYTGPHIAKTQPLPPLATDKRPL</sequence>
<gene>
    <name evidence="3" type="ORF">NIK97_12775</name>
</gene>
<evidence type="ECO:0000313" key="3">
    <source>
        <dbReference type="EMBL" id="UWL62410.1"/>
    </source>
</evidence>
<feature type="chain" id="PRO_5045010465" evidence="2">
    <location>
        <begin position="20"/>
        <end position="490"/>
    </location>
</feature>
<dbReference type="SUPFAM" id="SSF56954">
    <property type="entry name" value="Outer membrane efflux proteins (OEP)"/>
    <property type="match status" value="1"/>
</dbReference>
<dbReference type="EMBL" id="CP099968">
    <property type="protein sequence ID" value="UWL62410.1"/>
    <property type="molecule type" value="Genomic_DNA"/>
</dbReference>
<keyword evidence="4" id="KW-1185">Reference proteome</keyword>
<keyword evidence="2" id="KW-0449">Lipoprotein</keyword>
<dbReference type="Pfam" id="PF02321">
    <property type="entry name" value="OEP"/>
    <property type="match status" value="2"/>
</dbReference>
<keyword evidence="2" id="KW-1134">Transmembrane beta strand</keyword>
<dbReference type="Gene3D" id="2.20.200.10">
    <property type="entry name" value="Outer membrane efflux proteins (OEP)"/>
    <property type="match status" value="1"/>
</dbReference>
<dbReference type="InterPro" id="IPR010131">
    <property type="entry name" value="MdtP/NodT-like"/>
</dbReference>
<evidence type="ECO:0000256" key="2">
    <source>
        <dbReference type="RuleBase" id="RU362097"/>
    </source>
</evidence>
<comment type="similarity">
    <text evidence="1 2">Belongs to the outer membrane factor (OMF) (TC 1.B.17) family.</text>
</comment>
<dbReference type="PANTHER" id="PTHR30203">
    <property type="entry name" value="OUTER MEMBRANE CATION EFFLUX PROTEIN"/>
    <property type="match status" value="1"/>
</dbReference>
<reference evidence="3" key="1">
    <citation type="submission" date="2022-06" db="EMBL/GenBank/DDBJ databases">
        <title>Complete Genome Sequence of Deoxynivalenol-bioadsorption Ochrobactrum pseudintermedium ASAG-D25.</title>
        <authorList>
            <person name="Wang N."/>
        </authorList>
    </citation>
    <scope>NUCLEOTIDE SEQUENCE</scope>
    <source>
        <strain evidence="3">ASAG-D25</strain>
    </source>
</reference>
<protein>
    <submittedName>
        <fullName evidence="3">Efflux transporter outer membrane subunit</fullName>
    </submittedName>
</protein>
<keyword evidence="2" id="KW-0732">Signal</keyword>
<dbReference type="InterPro" id="IPR003423">
    <property type="entry name" value="OMP_efflux"/>
</dbReference>
<keyword evidence="2" id="KW-0564">Palmitate</keyword>
<dbReference type="RefSeq" id="WP_259698268.1">
    <property type="nucleotide sequence ID" value="NZ_CP099968.1"/>
</dbReference>
<evidence type="ECO:0000256" key="1">
    <source>
        <dbReference type="ARBA" id="ARBA00007613"/>
    </source>
</evidence>
<dbReference type="NCBIfam" id="TIGR01845">
    <property type="entry name" value="outer_NodT"/>
    <property type="match status" value="1"/>
</dbReference>
<feature type="signal peptide" evidence="2">
    <location>
        <begin position="1"/>
        <end position="19"/>
    </location>
</feature>
<dbReference type="Proteomes" id="UP001058739">
    <property type="component" value="Chromosome 02"/>
</dbReference>
<dbReference type="PROSITE" id="PS51257">
    <property type="entry name" value="PROKAR_LIPOPROTEIN"/>
    <property type="match status" value="1"/>
</dbReference>
<keyword evidence="2" id="KW-0812">Transmembrane</keyword>